<dbReference type="OrthoDB" id="2045233at2"/>
<evidence type="ECO:0000313" key="1">
    <source>
        <dbReference type="EMBL" id="SFA76905.1"/>
    </source>
</evidence>
<gene>
    <name evidence="1" type="ORF">SAMN05216249_10264</name>
</gene>
<dbReference type="EMBL" id="FOJY01000002">
    <property type="protein sequence ID" value="SFA76905.1"/>
    <property type="molecule type" value="Genomic_DNA"/>
</dbReference>
<evidence type="ECO:0000313" key="2">
    <source>
        <dbReference type="Proteomes" id="UP000198838"/>
    </source>
</evidence>
<dbReference type="STRING" id="1120918.SAMN05216249_10264"/>
<protein>
    <recommendedName>
        <fullName evidence="3">Flagellar hook-associated protein 2 C-terminus</fullName>
    </recommendedName>
</protein>
<dbReference type="AlphaFoldDB" id="A0A1I0VKG9"/>
<keyword evidence="2" id="KW-1185">Reference proteome</keyword>
<evidence type="ECO:0008006" key="3">
    <source>
        <dbReference type="Google" id="ProtNLM"/>
    </source>
</evidence>
<sequence>MALTVSTMSDSSSVSTLFSGLGKNNYTSKRTNSSQNDDFSLSMYGSLRNGSYRKLVKAYYAKETKTSQSVTSDDKTATKNSYAKLKTDTSNLKTVADSLAFNSSLFDKKEVTKEDGTTESEYDMDTLYSKAKSFVESYNSSLEDFDKINNSRMLQQGVFMTKATKTFEAQLKKIGITIGEENKLSIDEKTFKEGSVHDVKALFYGSGSYASKIGNYASKVEGYAATAVSKISGLYTNEGSYLKGLNSTSVIDAYF</sequence>
<dbReference type="Proteomes" id="UP000198838">
    <property type="component" value="Unassembled WGS sequence"/>
</dbReference>
<dbReference type="RefSeq" id="WP_092870045.1">
    <property type="nucleotide sequence ID" value="NZ_FOJY01000002.1"/>
</dbReference>
<accession>A0A1I0VKG9</accession>
<name>A0A1I0VKG9_9FIRM</name>
<reference evidence="1 2" key="1">
    <citation type="submission" date="2016-10" db="EMBL/GenBank/DDBJ databases">
        <authorList>
            <person name="de Groot N.N."/>
        </authorList>
    </citation>
    <scope>NUCLEOTIDE SEQUENCE [LARGE SCALE GENOMIC DNA]</scope>
    <source>
        <strain evidence="1 2">DSM 5522</strain>
    </source>
</reference>
<organism evidence="1 2">
    <name type="scientific">Acetitomaculum ruminis DSM 5522</name>
    <dbReference type="NCBI Taxonomy" id="1120918"/>
    <lineage>
        <taxon>Bacteria</taxon>
        <taxon>Bacillati</taxon>
        <taxon>Bacillota</taxon>
        <taxon>Clostridia</taxon>
        <taxon>Lachnospirales</taxon>
        <taxon>Lachnospiraceae</taxon>
        <taxon>Acetitomaculum</taxon>
    </lineage>
</organism>
<proteinExistence type="predicted"/>